<proteinExistence type="predicted"/>
<dbReference type="EMBL" id="RJVU01051648">
    <property type="protein sequence ID" value="ROL41367.1"/>
    <property type="molecule type" value="Genomic_DNA"/>
</dbReference>
<feature type="region of interest" description="Disordered" evidence="1">
    <location>
        <begin position="34"/>
        <end position="103"/>
    </location>
</feature>
<evidence type="ECO:0000313" key="2">
    <source>
        <dbReference type="EMBL" id="ROL41367.1"/>
    </source>
</evidence>
<evidence type="ECO:0000313" key="3">
    <source>
        <dbReference type="Proteomes" id="UP000281406"/>
    </source>
</evidence>
<feature type="compositionally biased region" description="Basic and acidic residues" evidence="1">
    <location>
        <begin position="77"/>
        <end position="89"/>
    </location>
</feature>
<keyword evidence="3" id="KW-1185">Reference proteome</keyword>
<reference evidence="2 3" key="1">
    <citation type="submission" date="2018-10" db="EMBL/GenBank/DDBJ databases">
        <title>Genome assembly for a Yunnan-Guizhou Plateau 3E fish, Anabarilius grahami (Regan), and its evolutionary and genetic applications.</title>
        <authorList>
            <person name="Jiang W."/>
        </authorList>
    </citation>
    <scope>NUCLEOTIDE SEQUENCE [LARGE SCALE GENOMIC DNA]</scope>
    <source>
        <strain evidence="2">AG-KIZ</strain>
        <tissue evidence="2">Muscle</tissue>
    </source>
</reference>
<sequence>MDSVHIVACSDQHWPCWDKNGSSECQPWIASSHSASLWTDPQPADKTLSPITKDCSGHVSAAERPPQATPASRPKRKQEDKKRKDDTDIKALPLASSNPIRGL</sequence>
<gene>
    <name evidence="2" type="ORF">DPX16_6765</name>
</gene>
<comment type="caution">
    <text evidence="2">The sequence shown here is derived from an EMBL/GenBank/DDBJ whole genome shotgun (WGS) entry which is preliminary data.</text>
</comment>
<protein>
    <submittedName>
        <fullName evidence="2">Uncharacterized protein</fullName>
    </submittedName>
</protein>
<dbReference type="Proteomes" id="UP000281406">
    <property type="component" value="Unassembled WGS sequence"/>
</dbReference>
<dbReference type="AlphaFoldDB" id="A0A3N0Y5D5"/>
<organism evidence="2 3">
    <name type="scientific">Anabarilius grahami</name>
    <name type="common">Kanglang fish</name>
    <name type="synonym">Barilius grahami</name>
    <dbReference type="NCBI Taxonomy" id="495550"/>
    <lineage>
        <taxon>Eukaryota</taxon>
        <taxon>Metazoa</taxon>
        <taxon>Chordata</taxon>
        <taxon>Craniata</taxon>
        <taxon>Vertebrata</taxon>
        <taxon>Euteleostomi</taxon>
        <taxon>Actinopterygii</taxon>
        <taxon>Neopterygii</taxon>
        <taxon>Teleostei</taxon>
        <taxon>Ostariophysi</taxon>
        <taxon>Cypriniformes</taxon>
        <taxon>Xenocyprididae</taxon>
        <taxon>Xenocypridinae</taxon>
        <taxon>Xenocypridinae incertae sedis</taxon>
        <taxon>Anabarilius</taxon>
    </lineage>
</organism>
<accession>A0A3N0Y5D5</accession>
<evidence type="ECO:0000256" key="1">
    <source>
        <dbReference type="SAM" id="MobiDB-lite"/>
    </source>
</evidence>
<name>A0A3N0Y5D5_ANAGA</name>